<dbReference type="AlphaFoldDB" id="A0A0E9VF92"/>
<dbReference type="EMBL" id="GBXM01031886">
    <property type="protein sequence ID" value="JAH76691.1"/>
    <property type="molecule type" value="Transcribed_RNA"/>
</dbReference>
<reference evidence="1" key="1">
    <citation type="submission" date="2014-11" db="EMBL/GenBank/DDBJ databases">
        <authorList>
            <person name="Amaro Gonzalez C."/>
        </authorList>
    </citation>
    <scope>NUCLEOTIDE SEQUENCE</scope>
</reference>
<sequence length="22" mass="2479">MAEWILPNIVERFTQNQCAGAS</sequence>
<name>A0A0E9VF92_ANGAN</name>
<accession>A0A0E9VF92</accession>
<evidence type="ECO:0000313" key="1">
    <source>
        <dbReference type="EMBL" id="JAH76691.1"/>
    </source>
</evidence>
<reference evidence="1" key="2">
    <citation type="journal article" date="2015" name="Fish Shellfish Immunol.">
        <title>Early steps in the European eel (Anguilla anguilla)-Vibrio vulnificus interaction in the gills: Role of the RtxA13 toxin.</title>
        <authorList>
            <person name="Callol A."/>
            <person name="Pajuelo D."/>
            <person name="Ebbesson L."/>
            <person name="Teles M."/>
            <person name="MacKenzie S."/>
            <person name="Amaro C."/>
        </authorList>
    </citation>
    <scope>NUCLEOTIDE SEQUENCE</scope>
</reference>
<proteinExistence type="predicted"/>
<organism evidence="1">
    <name type="scientific">Anguilla anguilla</name>
    <name type="common">European freshwater eel</name>
    <name type="synonym">Muraena anguilla</name>
    <dbReference type="NCBI Taxonomy" id="7936"/>
    <lineage>
        <taxon>Eukaryota</taxon>
        <taxon>Metazoa</taxon>
        <taxon>Chordata</taxon>
        <taxon>Craniata</taxon>
        <taxon>Vertebrata</taxon>
        <taxon>Euteleostomi</taxon>
        <taxon>Actinopterygii</taxon>
        <taxon>Neopterygii</taxon>
        <taxon>Teleostei</taxon>
        <taxon>Anguilliformes</taxon>
        <taxon>Anguillidae</taxon>
        <taxon>Anguilla</taxon>
    </lineage>
</organism>
<protein>
    <submittedName>
        <fullName evidence="1">Uncharacterized protein</fullName>
    </submittedName>
</protein>